<keyword evidence="3" id="KW-0521">NADP</keyword>
<dbReference type="GO" id="GO:0050661">
    <property type="term" value="F:NADP binding"/>
    <property type="evidence" value="ECO:0007669"/>
    <property type="project" value="TreeGrafter"/>
</dbReference>
<dbReference type="AlphaFoldDB" id="A0A9P3G069"/>
<feature type="domain" description="Ketopantoate reductase C-terminal" evidence="7">
    <location>
        <begin position="222"/>
        <end position="362"/>
    </location>
</feature>
<dbReference type="Proteomes" id="UP000703269">
    <property type="component" value="Unassembled WGS sequence"/>
</dbReference>
<name>A0A9P3G069_9APHY</name>
<dbReference type="EC" id="1.1.1.169" evidence="2"/>
<dbReference type="InterPro" id="IPR013328">
    <property type="entry name" value="6PGD_dom2"/>
</dbReference>
<evidence type="ECO:0000256" key="4">
    <source>
        <dbReference type="ARBA" id="ARBA00023002"/>
    </source>
</evidence>
<dbReference type="Gene3D" id="3.40.50.720">
    <property type="entry name" value="NAD(P)-binding Rossmann-like Domain"/>
    <property type="match status" value="1"/>
</dbReference>
<dbReference type="GO" id="GO:0008677">
    <property type="term" value="F:2-dehydropantoate 2-reductase activity"/>
    <property type="evidence" value="ECO:0007669"/>
    <property type="project" value="UniProtKB-EC"/>
</dbReference>
<evidence type="ECO:0000256" key="3">
    <source>
        <dbReference type="ARBA" id="ARBA00022857"/>
    </source>
</evidence>
<dbReference type="Pfam" id="PF02558">
    <property type="entry name" value="ApbA"/>
    <property type="match status" value="1"/>
</dbReference>
<protein>
    <recommendedName>
        <fullName evidence="2">2-dehydropantoate 2-reductase</fullName>
        <ecNumber evidence="2">1.1.1.169</ecNumber>
    </recommendedName>
    <alternativeName>
        <fullName evidence="5">Ketopantoate reductase</fullName>
    </alternativeName>
</protein>
<evidence type="ECO:0000313" key="9">
    <source>
        <dbReference type="Proteomes" id="UP000703269"/>
    </source>
</evidence>
<feature type="domain" description="Ketopantoate reductase N-terminal" evidence="6">
    <location>
        <begin position="3"/>
        <end position="170"/>
    </location>
</feature>
<evidence type="ECO:0000256" key="1">
    <source>
        <dbReference type="ARBA" id="ARBA00007870"/>
    </source>
</evidence>
<organism evidence="8 9">
    <name type="scientific">Phanerochaete sordida</name>
    <dbReference type="NCBI Taxonomy" id="48140"/>
    <lineage>
        <taxon>Eukaryota</taxon>
        <taxon>Fungi</taxon>
        <taxon>Dikarya</taxon>
        <taxon>Basidiomycota</taxon>
        <taxon>Agaricomycotina</taxon>
        <taxon>Agaricomycetes</taxon>
        <taxon>Polyporales</taxon>
        <taxon>Phanerochaetaceae</taxon>
        <taxon>Phanerochaete</taxon>
    </lineage>
</organism>
<sequence length="371" mass="41165">MRFHVLGLGPIGCLVAYHLRQTVSSKHTITLVHKTAKHAPSVLNASTPLSYERSGIIQHQSGFLHEVSSDHRHSPSSSKASPIDSLIVCVKAHHTVSSIRALVPRLTPDSTIVLMQNGMGIYDALIRDIFRNPDQRPHFVLASITHGAWLKDHMHVVHAGVGGIQLGIFPEEGIDFEQSFPELHLDDIASEGTASRYASLRATVAALTGMDALNVQWQTFYNIQMAMRRKVVVNAVINPLTALMDCKNGEIFAHTSGKAICDRVCMEASNVFRAQHRAELVATKASSRDRNTEFPFQLTAESLAQEVQRVAQVTAGNYSSMLMDIRQGRDTEIGFMNGYLQTIGRKHHLQMPTNALLMRLIDLRTRIPNRL</sequence>
<accession>A0A9P3G069</accession>
<evidence type="ECO:0000256" key="2">
    <source>
        <dbReference type="ARBA" id="ARBA00013014"/>
    </source>
</evidence>
<comment type="similarity">
    <text evidence="1">Belongs to the ketopantoate reductase family.</text>
</comment>
<gene>
    <name evidence="8" type="ORF">PsYK624_018800</name>
</gene>
<dbReference type="Gene3D" id="1.10.1040.10">
    <property type="entry name" value="N-(1-d-carboxylethyl)-l-norvaline Dehydrogenase, domain 2"/>
    <property type="match status" value="1"/>
</dbReference>
<dbReference type="EMBL" id="BPQB01000003">
    <property type="protein sequence ID" value="GJE85801.1"/>
    <property type="molecule type" value="Genomic_DNA"/>
</dbReference>
<keyword evidence="9" id="KW-1185">Reference proteome</keyword>
<dbReference type="InterPro" id="IPR003710">
    <property type="entry name" value="ApbA"/>
</dbReference>
<dbReference type="OrthoDB" id="73846at2759"/>
<dbReference type="SUPFAM" id="SSF51735">
    <property type="entry name" value="NAD(P)-binding Rossmann-fold domains"/>
    <property type="match status" value="1"/>
</dbReference>
<dbReference type="GO" id="GO:0015940">
    <property type="term" value="P:pantothenate biosynthetic process"/>
    <property type="evidence" value="ECO:0007669"/>
    <property type="project" value="InterPro"/>
</dbReference>
<evidence type="ECO:0000259" key="6">
    <source>
        <dbReference type="Pfam" id="PF02558"/>
    </source>
</evidence>
<dbReference type="NCBIfam" id="TIGR00745">
    <property type="entry name" value="apbA_panE"/>
    <property type="match status" value="1"/>
</dbReference>
<evidence type="ECO:0000256" key="5">
    <source>
        <dbReference type="ARBA" id="ARBA00032024"/>
    </source>
</evidence>
<dbReference type="GO" id="GO:0005739">
    <property type="term" value="C:mitochondrion"/>
    <property type="evidence" value="ECO:0007669"/>
    <property type="project" value="TreeGrafter"/>
</dbReference>
<dbReference type="InterPro" id="IPR013332">
    <property type="entry name" value="KPR_N"/>
</dbReference>
<dbReference type="PANTHER" id="PTHR43765">
    <property type="entry name" value="2-DEHYDROPANTOATE 2-REDUCTASE-RELATED"/>
    <property type="match status" value="1"/>
</dbReference>
<dbReference type="InterPro" id="IPR050838">
    <property type="entry name" value="Ketopantoate_reductase"/>
</dbReference>
<comment type="caution">
    <text evidence="8">The sequence shown here is derived from an EMBL/GenBank/DDBJ whole genome shotgun (WGS) entry which is preliminary data.</text>
</comment>
<dbReference type="InterPro" id="IPR008927">
    <property type="entry name" value="6-PGluconate_DH-like_C_sf"/>
</dbReference>
<reference evidence="8 9" key="1">
    <citation type="submission" date="2021-08" db="EMBL/GenBank/DDBJ databases">
        <title>Draft Genome Sequence of Phanerochaete sordida strain YK-624.</title>
        <authorList>
            <person name="Mori T."/>
            <person name="Dohra H."/>
            <person name="Suzuki T."/>
            <person name="Kawagishi H."/>
            <person name="Hirai H."/>
        </authorList>
    </citation>
    <scope>NUCLEOTIDE SEQUENCE [LARGE SCALE GENOMIC DNA]</scope>
    <source>
        <strain evidence="8 9">YK-624</strain>
    </source>
</reference>
<dbReference type="SUPFAM" id="SSF48179">
    <property type="entry name" value="6-phosphogluconate dehydrogenase C-terminal domain-like"/>
    <property type="match status" value="1"/>
</dbReference>
<evidence type="ECO:0000259" key="7">
    <source>
        <dbReference type="Pfam" id="PF08546"/>
    </source>
</evidence>
<proteinExistence type="inferred from homology"/>
<dbReference type="InterPro" id="IPR013752">
    <property type="entry name" value="KPA_reductase"/>
</dbReference>
<dbReference type="PANTHER" id="PTHR43765:SF2">
    <property type="entry name" value="2-DEHYDROPANTOATE 2-REDUCTASE"/>
    <property type="match status" value="1"/>
</dbReference>
<dbReference type="Pfam" id="PF08546">
    <property type="entry name" value="ApbA_C"/>
    <property type="match status" value="1"/>
</dbReference>
<keyword evidence="4" id="KW-0560">Oxidoreductase</keyword>
<evidence type="ECO:0000313" key="8">
    <source>
        <dbReference type="EMBL" id="GJE85801.1"/>
    </source>
</evidence>
<dbReference type="InterPro" id="IPR036291">
    <property type="entry name" value="NAD(P)-bd_dom_sf"/>
</dbReference>